<dbReference type="Proteomes" id="UP000533905">
    <property type="component" value="Unassembled WGS sequence"/>
</dbReference>
<keyword evidence="1" id="KW-0479">Metal-binding</keyword>
<keyword evidence="4" id="KW-1185">Reference proteome</keyword>
<dbReference type="PANTHER" id="PTHR20883:SF15">
    <property type="entry name" value="PHYTANOYL-COA DIOXYGENASE DOMAIN-CONTAINING PROTEIN 1"/>
    <property type="match status" value="1"/>
</dbReference>
<dbReference type="Gene3D" id="2.60.120.620">
    <property type="entry name" value="q2cbj1_9rhob like domain"/>
    <property type="match status" value="1"/>
</dbReference>
<keyword evidence="2" id="KW-0408">Iron</keyword>
<evidence type="ECO:0000256" key="2">
    <source>
        <dbReference type="ARBA" id="ARBA00023004"/>
    </source>
</evidence>
<protein>
    <submittedName>
        <fullName evidence="3">Phytanoyl-CoA dioxygenase family protein</fullName>
    </submittedName>
</protein>
<evidence type="ECO:0000313" key="3">
    <source>
        <dbReference type="EMBL" id="NNG22865.1"/>
    </source>
</evidence>
<organism evidence="3 4">
    <name type="scientific">Telluria aromaticivorans</name>
    <dbReference type="NCBI Taxonomy" id="2725995"/>
    <lineage>
        <taxon>Bacteria</taxon>
        <taxon>Pseudomonadati</taxon>
        <taxon>Pseudomonadota</taxon>
        <taxon>Betaproteobacteria</taxon>
        <taxon>Burkholderiales</taxon>
        <taxon>Oxalobacteraceae</taxon>
        <taxon>Telluria group</taxon>
        <taxon>Telluria</taxon>
    </lineage>
</organism>
<gene>
    <name evidence="3" type="ORF">HGB41_07600</name>
</gene>
<name>A0A7Y2JXP2_9BURK</name>
<dbReference type="PANTHER" id="PTHR20883">
    <property type="entry name" value="PHYTANOYL-COA DIOXYGENASE DOMAIN CONTAINING 1"/>
    <property type="match status" value="1"/>
</dbReference>
<proteinExistence type="predicted"/>
<evidence type="ECO:0000256" key="1">
    <source>
        <dbReference type="ARBA" id="ARBA00022723"/>
    </source>
</evidence>
<dbReference type="Pfam" id="PF05721">
    <property type="entry name" value="PhyH"/>
    <property type="match status" value="1"/>
</dbReference>
<accession>A0A7Y2JXP2</accession>
<reference evidence="3 4" key="1">
    <citation type="submission" date="2020-04" db="EMBL/GenBank/DDBJ databases">
        <title>Massilia sp. nov., a cold adapted bacteria isolated from Arctic soil.</title>
        <authorList>
            <person name="Son J."/>
            <person name="Ka J.-O."/>
        </authorList>
    </citation>
    <scope>NUCLEOTIDE SEQUENCE [LARGE SCALE GENOMIC DNA]</scope>
    <source>
        <strain evidence="3 4">ML15P13</strain>
    </source>
</reference>
<dbReference type="InterPro" id="IPR008775">
    <property type="entry name" value="Phytyl_CoA_dOase-like"/>
</dbReference>
<dbReference type="AlphaFoldDB" id="A0A7Y2JXP2"/>
<keyword evidence="3" id="KW-0560">Oxidoreductase</keyword>
<evidence type="ECO:0000313" key="4">
    <source>
        <dbReference type="Proteomes" id="UP000533905"/>
    </source>
</evidence>
<comment type="caution">
    <text evidence="3">The sequence shown here is derived from an EMBL/GenBank/DDBJ whole genome shotgun (WGS) entry which is preliminary data.</text>
</comment>
<dbReference type="RefSeq" id="WP_171082783.1">
    <property type="nucleotide sequence ID" value="NZ_JABAIV010000002.1"/>
</dbReference>
<dbReference type="EMBL" id="JABAIV010000002">
    <property type="protein sequence ID" value="NNG22865.1"/>
    <property type="molecule type" value="Genomic_DNA"/>
</dbReference>
<dbReference type="SUPFAM" id="SSF51197">
    <property type="entry name" value="Clavaminate synthase-like"/>
    <property type="match status" value="1"/>
</dbReference>
<keyword evidence="3" id="KW-0223">Dioxygenase</keyword>
<sequence length="283" mass="32006">MLTPEQRERYQRDGFLVIPGFKNPGEIAVLRRRAEEIVDAFDPTESRAIFTTKDQARASDDWFLGSDNTVRCFFEEEAFGEDGQLRQAKALSINKIGHAMHDLDPVFEAFTRDPKLAAVARGLGMEQPQVWQSMYIFKQPGIGGEVRWHQDATFFDSDPITVTTFWFALEDATVDNGCLWAEPGGHRGPLRERFLRDGDRITMEKLDATPWPDDSTAVPLEAKAGTLVCFHGLLPHYSAPNRSPVSRHAFTLHATDASSTYSPRNWIQRDAGFPVRGFWKDSE</sequence>
<dbReference type="GO" id="GO:0016706">
    <property type="term" value="F:2-oxoglutarate-dependent dioxygenase activity"/>
    <property type="evidence" value="ECO:0007669"/>
    <property type="project" value="UniProtKB-ARBA"/>
</dbReference>
<dbReference type="GO" id="GO:0005506">
    <property type="term" value="F:iron ion binding"/>
    <property type="evidence" value="ECO:0007669"/>
    <property type="project" value="UniProtKB-ARBA"/>
</dbReference>